<reference evidence="1" key="1">
    <citation type="submission" date="2014-11" db="EMBL/GenBank/DDBJ databases">
        <authorList>
            <person name="Amaro Gonzalez C."/>
        </authorList>
    </citation>
    <scope>NUCLEOTIDE SEQUENCE</scope>
</reference>
<dbReference type="EMBL" id="GBXM01035102">
    <property type="protein sequence ID" value="JAH73475.1"/>
    <property type="molecule type" value="Transcribed_RNA"/>
</dbReference>
<organism evidence="1">
    <name type="scientific">Anguilla anguilla</name>
    <name type="common">European freshwater eel</name>
    <name type="synonym">Muraena anguilla</name>
    <dbReference type="NCBI Taxonomy" id="7936"/>
    <lineage>
        <taxon>Eukaryota</taxon>
        <taxon>Metazoa</taxon>
        <taxon>Chordata</taxon>
        <taxon>Craniata</taxon>
        <taxon>Vertebrata</taxon>
        <taxon>Euteleostomi</taxon>
        <taxon>Actinopterygii</taxon>
        <taxon>Neopterygii</taxon>
        <taxon>Teleostei</taxon>
        <taxon>Anguilliformes</taxon>
        <taxon>Anguillidae</taxon>
        <taxon>Anguilla</taxon>
    </lineage>
</organism>
<dbReference type="AlphaFoldDB" id="A0A0E9V7P3"/>
<evidence type="ECO:0000313" key="1">
    <source>
        <dbReference type="EMBL" id="JAH73475.1"/>
    </source>
</evidence>
<protein>
    <submittedName>
        <fullName evidence="1">Uncharacterized protein</fullName>
    </submittedName>
</protein>
<name>A0A0E9V7P3_ANGAN</name>
<proteinExistence type="predicted"/>
<sequence length="20" mass="2582">MFHQPHEDNKNYFILRQLHN</sequence>
<reference evidence="1" key="2">
    <citation type="journal article" date="2015" name="Fish Shellfish Immunol.">
        <title>Early steps in the European eel (Anguilla anguilla)-Vibrio vulnificus interaction in the gills: Role of the RtxA13 toxin.</title>
        <authorList>
            <person name="Callol A."/>
            <person name="Pajuelo D."/>
            <person name="Ebbesson L."/>
            <person name="Teles M."/>
            <person name="MacKenzie S."/>
            <person name="Amaro C."/>
        </authorList>
    </citation>
    <scope>NUCLEOTIDE SEQUENCE</scope>
</reference>
<accession>A0A0E9V7P3</accession>